<dbReference type="PROSITE" id="PS00630">
    <property type="entry name" value="IMP_2"/>
    <property type="match status" value="1"/>
</dbReference>
<feature type="binding site" evidence="18">
    <location>
        <position position="125"/>
    </location>
    <ligand>
        <name>Mg(2+)</name>
        <dbReference type="ChEBI" id="CHEBI:18420"/>
        <label>1</label>
        <note>catalytic</note>
    </ligand>
</feature>
<name>A0A8D8UKQ3_9HEMI</name>
<dbReference type="Gene3D" id="3.30.540.10">
    <property type="entry name" value="Fructose-1,6-Bisphosphatase, subunit A, domain 1"/>
    <property type="match status" value="1"/>
</dbReference>
<dbReference type="EMBL" id="HBUF01344319">
    <property type="protein sequence ID" value="CAG6707613.1"/>
    <property type="molecule type" value="Transcribed_RNA"/>
</dbReference>
<evidence type="ECO:0000256" key="8">
    <source>
        <dbReference type="ARBA" id="ARBA00040342"/>
    </source>
</evidence>
<comment type="catalytic activity">
    <reaction evidence="13">
        <text>adenosine 3',5'-bisphosphate + H2O = AMP + phosphate</text>
        <dbReference type="Rhea" id="RHEA:10040"/>
        <dbReference type="ChEBI" id="CHEBI:15377"/>
        <dbReference type="ChEBI" id="CHEBI:43474"/>
        <dbReference type="ChEBI" id="CHEBI:58343"/>
        <dbReference type="ChEBI" id="CHEBI:456215"/>
        <dbReference type="EC" id="3.1.3.7"/>
    </reaction>
    <physiologicalReaction direction="left-to-right" evidence="13">
        <dbReference type="Rhea" id="RHEA:10041"/>
    </physiologicalReaction>
</comment>
<evidence type="ECO:0000256" key="13">
    <source>
        <dbReference type="ARBA" id="ARBA00044479"/>
    </source>
</evidence>
<proteinExistence type="inferred from homology"/>
<reference evidence="19" key="1">
    <citation type="submission" date="2021-05" db="EMBL/GenBank/DDBJ databases">
        <authorList>
            <person name="Alioto T."/>
            <person name="Alioto T."/>
            <person name="Gomez Garrido J."/>
        </authorList>
    </citation>
    <scope>NUCLEOTIDE SEQUENCE</scope>
</reference>
<dbReference type="GO" id="GO:0008441">
    <property type="term" value="F:3'(2'),5'-bisphosphate nucleotidase activity"/>
    <property type="evidence" value="ECO:0007669"/>
    <property type="project" value="UniProtKB-EC"/>
</dbReference>
<evidence type="ECO:0000256" key="4">
    <source>
        <dbReference type="ARBA" id="ARBA00022671"/>
    </source>
</evidence>
<dbReference type="EMBL" id="HBUF01245460">
    <property type="protein sequence ID" value="CAG6678280.1"/>
    <property type="molecule type" value="Transcribed_RNA"/>
</dbReference>
<dbReference type="EMBL" id="HBUF01344318">
    <property type="protein sequence ID" value="CAG6707611.1"/>
    <property type="molecule type" value="Transcribed_RNA"/>
</dbReference>
<evidence type="ECO:0000256" key="5">
    <source>
        <dbReference type="ARBA" id="ARBA00022723"/>
    </source>
</evidence>
<comment type="similarity">
    <text evidence="2">Belongs to the inositol monophosphatase superfamily.</text>
</comment>
<dbReference type="InterPro" id="IPR020550">
    <property type="entry name" value="Inositol_monophosphatase_CS"/>
</dbReference>
<keyword evidence="7 18" id="KW-0460">Magnesium</keyword>
<keyword evidence="4" id="KW-0452">Lithium</keyword>
<dbReference type="EC" id="3.1.3.57" evidence="15"/>
<dbReference type="GO" id="GO:0046872">
    <property type="term" value="F:metal ion binding"/>
    <property type="evidence" value="ECO:0007669"/>
    <property type="project" value="UniProtKB-KW"/>
</dbReference>
<comment type="cofactor">
    <cofactor evidence="1 18">
        <name>Mg(2+)</name>
        <dbReference type="ChEBI" id="CHEBI:18420"/>
    </cofactor>
</comment>
<dbReference type="InterPro" id="IPR050725">
    <property type="entry name" value="CysQ/Inositol_MonoPase"/>
</dbReference>
<dbReference type="Gene3D" id="3.40.190.80">
    <property type="match status" value="1"/>
</dbReference>
<dbReference type="Pfam" id="PF00459">
    <property type="entry name" value="Inositol_P"/>
    <property type="match status" value="1"/>
</dbReference>
<dbReference type="EMBL" id="HBUF01667008">
    <property type="protein sequence ID" value="CAG6789836.1"/>
    <property type="molecule type" value="Transcribed_RNA"/>
</dbReference>
<evidence type="ECO:0000256" key="17">
    <source>
        <dbReference type="ARBA" id="ARBA00044554"/>
    </source>
</evidence>
<dbReference type="PANTHER" id="PTHR43028">
    <property type="entry name" value="3'(2'),5'-BISPHOSPHATE NUCLEOTIDASE 1"/>
    <property type="match status" value="1"/>
</dbReference>
<comment type="catalytic activity">
    <reaction evidence="11">
        <text>adenosine 2',5'-bisphosphate + H2O = AMP + phosphate</text>
        <dbReference type="Rhea" id="RHEA:77643"/>
        <dbReference type="ChEBI" id="CHEBI:15377"/>
        <dbReference type="ChEBI" id="CHEBI:43474"/>
        <dbReference type="ChEBI" id="CHEBI:194156"/>
        <dbReference type="ChEBI" id="CHEBI:456215"/>
        <dbReference type="EC" id="3.1.3.7"/>
    </reaction>
    <physiologicalReaction direction="left-to-right" evidence="11">
        <dbReference type="Rhea" id="RHEA:77644"/>
    </physiologicalReaction>
</comment>
<dbReference type="GO" id="GO:0046854">
    <property type="term" value="P:phosphatidylinositol phosphate biosynthetic process"/>
    <property type="evidence" value="ECO:0007669"/>
    <property type="project" value="InterPro"/>
</dbReference>
<comment type="catalytic activity">
    <reaction evidence="14">
        <text>3'-phosphoadenylyl sulfate + H2O = adenosine 5'-phosphosulfate + phosphate</text>
        <dbReference type="Rhea" id="RHEA:77639"/>
        <dbReference type="ChEBI" id="CHEBI:15377"/>
        <dbReference type="ChEBI" id="CHEBI:43474"/>
        <dbReference type="ChEBI" id="CHEBI:58243"/>
        <dbReference type="ChEBI" id="CHEBI:58339"/>
        <dbReference type="EC" id="3.1.3.7"/>
    </reaction>
    <physiologicalReaction direction="left-to-right" evidence="14">
        <dbReference type="Rhea" id="RHEA:77640"/>
    </physiologicalReaction>
</comment>
<evidence type="ECO:0000256" key="12">
    <source>
        <dbReference type="ARBA" id="ARBA00044478"/>
    </source>
</evidence>
<keyword evidence="6" id="KW-0378">Hydrolase</keyword>
<feature type="binding site" evidence="18">
    <location>
        <position position="76"/>
    </location>
    <ligand>
        <name>Mg(2+)</name>
        <dbReference type="ChEBI" id="CHEBI:18420"/>
        <label>1</label>
        <note>catalytic</note>
    </ligand>
</feature>
<dbReference type="FunFam" id="3.40.190.80:FF:000006">
    <property type="entry name" value="Bisphosphate nucleotidase 1"/>
    <property type="match status" value="1"/>
</dbReference>
<dbReference type="InterPro" id="IPR000760">
    <property type="entry name" value="Inositol_monophosphatase-like"/>
</dbReference>
<evidence type="ECO:0000256" key="6">
    <source>
        <dbReference type="ARBA" id="ARBA00022801"/>
    </source>
</evidence>
<evidence type="ECO:0000256" key="11">
    <source>
        <dbReference type="ARBA" id="ARBA00044466"/>
    </source>
</evidence>
<evidence type="ECO:0000256" key="16">
    <source>
        <dbReference type="ARBA" id="ARBA00044544"/>
    </source>
</evidence>
<dbReference type="EMBL" id="HBUF01344322">
    <property type="protein sequence ID" value="CAG6707619.1"/>
    <property type="molecule type" value="Transcribed_RNA"/>
</dbReference>
<evidence type="ECO:0000256" key="18">
    <source>
        <dbReference type="PIRSR" id="PIRSR600760-2"/>
    </source>
</evidence>
<comment type="catalytic activity">
    <reaction evidence="10">
        <text>1D-myo-inositol 1,3,4-trisphosphate + H2O = 1D-myo-inositol 3,4-bisphosphate + phosphate</text>
        <dbReference type="Rhea" id="RHEA:70319"/>
        <dbReference type="ChEBI" id="CHEBI:15377"/>
        <dbReference type="ChEBI" id="CHEBI:43474"/>
        <dbReference type="ChEBI" id="CHEBI:58414"/>
        <dbReference type="ChEBI" id="CHEBI:83241"/>
    </reaction>
    <physiologicalReaction direction="left-to-right" evidence="10">
        <dbReference type="Rhea" id="RHEA:70320"/>
    </physiologicalReaction>
</comment>
<feature type="binding site" evidence="18">
    <location>
        <position position="128"/>
    </location>
    <ligand>
        <name>Mg(2+)</name>
        <dbReference type="ChEBI" id="CHEBI:18420"/>
        <label>1</label>
        <note>catalytic</note>
    </ligand>
</feature>
<evidence type="ECO:0000256" key="1">
    <source>
        <dbReference type="ARBA" id="ARBA00001946"/>
    </source>
</evidence>
<comment type="catalytic activity">
    <reaction evidence="12">
        <text>1D-myo-inositol 1,4-bisphosphate + H2O = 1D-myo-inositol 4-phosphate + phosphate</text>
        <dbReference type="Rhea" id="RHEA:15553"/>
        <dbReference type="ChEBI" id="CHEBI:15377"/>
        <dbReference type="ChEBI" id="CHEBI:43474"/>
        <dbReference type="ChEBI" id="CHEBI:58282"/>
        <dbReference type="ChEBI" id="CHEBI:58469"/>
        <dbReference type="EC" id="3.1.3.57"/>
    </reaction>
    <physiologicalReaction direction="left-to-right" evidence="12">
        <dbReference type="Rhea" id="RHEA:15554"/>
    </physiologicalReaction>
</comment>
<organism evidence="19">
    <name type="scientific">Cacopsylla melanoneura</name>
    <dbReference type="NCBI Taxonomy" id="428564"/>
    <lineage>
        <taxon>Eukaryota</taxon>
        <taxon>Metazoa</taxon>
        <taxon>Ecdysozoa</taxon>
        <taxon>Arthropoda</taxon>
        <taxon>Hexapoda</taxon>
        <taxon>Insecta</taxon>
        <taxon>Pterygota</taxon>
        <taxon>Neoptera</taxon>
        <taxon>Paraneoptera</taxon>
        <taxon>Hemiptera</taxon>
        <taxon>Sternorrhyncha</taxon>
        <taxon>Psylloidea</taxon>
        <taxon>Psyllidae</taxon>
        <taxon>Psyllinae</taxon>
        <taxon>Cacopsylla</taxon>
    </lineage>
</organism>
<sequence>MAASPPLILRLVASSVMIANQAGKIIRDVMTKGELNIVYKGDKSKNDFQTEADRSAETCIISSLAALFPAITIIGEEARESGHSQEQCDVPPEWIIKDMDQAVLGKQCPSSLESLVEKDIVVWVDPLDGTQEYTQGFLDHVTVLIGISAHGKALAGVIHQPFYNYKAKESDPNSPLGRTIWGIQDLGVGGYTPQAPPADKRIITTTRSHNTSVVQAVLDAMKPDEVIRVGGAGNKVLLVMEGKAHAYVYANAGCKRWDTCAPEAILNAQGGFLTDVHGQPYDYSATVEPLNKGGVIASAKKEEHDYYISRISQEIKDKLVS</sequence>
<evidence type="ECO:0000256" key="14">
    <source>
        <dbReference type="ARBA" id="ARBA00044484"/>
    </source>
</evidence>
<dbReference type="CDD" id="cd01640">
    <property type="entry name" value="IPPase"/>
    <property type="match status" value="1"/>
</dbReference>
<dbReference type="PROSITE" id="PS00629">
    <property type="entry name" value="IMP_1"/>
    <property type="match status" value="1"/>
</dbReference>
<evidence type="ECO:0000256" key="15">
    <source>
        <dbReference type="ARBA" id="ARBA00044519"/>
    </source>
</evidence>
<dbReference type="PANTHER" id="PTHR43028:SF5">
    <property type="entry name" value="3'(2'),5'-BISPHOSPHATE NUCLEOTIDASE 1"/>
    <property type="match status" value="1"/>
</dbReference>
<accession>A0A8D8UKQ3</accession>
<dbReference type="AlphaFoldDB" id="A0A8D8UKQ3"/>
<dbReference type="EMBL" id="HBUF01344321">
    <property type="protein sequence ID" value="CAG6707617.1"/>
    <property type="molecule type" value="Transcribed_RNA"/>
</dbReference>
<evidence type="ECO:0000313" key="19">
    <source>
        <dbReference type="EMBL" id="CAG6707619.1"/>
    </source>
</evidence>
<dbReference type="FunFam" id="3.30.540.10:FF:000023">
    <property type="entry name" value="Protein CBR-TAG-231"/>
    <property type="match status" value="1"/>
</dbReference>
<evidence type="ECO:0000256" key="10">
    <source>
        <dbReference type="ARBA" id="ARBA00044465"/>
    </source>
</evidence>
<dbReference type="GO" id="GO:0004441">
    <property type="term" value="F:inositol-1,4-bisphosphate 1-phosphatase activity"/>
    <property type="evidence" value="ECO:0007669"/>
    <property type="project" value="UniProtKB-EC"/>
</dbReference>
<keyword evidence="5 18" id="KW-0479">Metal-binding</keyword>
<dbReference type="EC" id="3.1.3.7" evidence="3"/>
<evidence type="ECO:0000256" key="2">
    <source>
        <dbReference type="ARBA" id="ARBA00009759"/>
    </source>
</evidence>
<dbReference type="SUPFAM" id="SSF56655">
    <property type="entry name" value="Carbohydrate phosphatase"/>
    <property type="match status" value="1"/>
</dbReference>
<feature type="binding site" evidence="18">
    <location>
        <position position="127"/>
    </location>
    <ligand>
        <name>Mg(2+)</name>
        <dbReference type="ChEBI" id="CHEBI:18420"/>
        <label>1</label>
        <note>catalytic</note>
    </ligand>
</feature>
<protein>
    <recommendedName>
        <fullName evidence="8">3'(2'),5'-bisphosphate nucleotidase 1</fullName>
        <ecNumber evidence="15">3.1.3.57</ecNumber>
        <ecNumber evidence="3">3.1.3.7</ecNumber>
    </recommendedName>
    <alternativeName>
        <fullName evidence="16">3'-phosphoadenosine 5'-phosphate phosphatase</fullName>
    </alternativeName>
    <alternativeName>
        <fullName evidence="9">Bisphosphate 3'-nucleotidase 1</fullName>
    </alternativeName>
    <alternativeName>
        <fullName evidence="17">Inositol-polyphosphate 1-phosphatase</fullName>
    </alternativeName>
</protein>
<dbReference type="EMBL" id="HBUF01344320">
    <property type="protein sequence ID" value="CAG6707615.1"/>
    <property type="molecule type" value="Transcribed_RNA"/>
</dbReference>
<feature type="binding site" evidence="18">
    <location>
        <position position="258"/>
    </location>
    <ligand>
        <name>Mg(2+)</name>
        <dbReference type="ChEBI" id="CHEBI:18420"/>
        <label>1</label>
        <note>catalytic</note>
    </ligand>
</feature>
<evidence type="ECO:0000256" key="3">
    <source>
        <dbReference type="ARBA" id="ARBA00012633"/>
    </source>
</evidence>
<evidence type="ECO:0000256" key="7">
    <source>
        <dbReference type="ARBA" id="ARBA00022842"/>
    </source>
</evidence>
<dbReference type="InterPro" id="IPR020583">
    <property type="entry name" value="Inositol_monoP_metal-BS"/>
</dbReference>
<evidence type="ECO:0000256" key="9">
    <source>
        <dbReference type="ARBA" id="ARBA00041815"/>
    </source>
</evidence>
<dbReference type="EMBL" id="HBUF01245461">
    <property type="protein sequence ID" value="CAG6678281.1"/>
    <property type="molecule type" value="Transcribed_RNA"/>
</dbReference>